<evidence type="ECO:0000313" key="2">
    <source>
        <dbReference type="EMBL" id="QBF84655.1"/>
    </source>
</evidence>
<dbReference type="RefSeq" id="WP_130602981.1">
    <property type="nucleotide sequence ID" value="NZ_CP036200.1"/>
</dbReference>
<keyword evidence="3" id="KW-1185">Reference proteome</keyword>
<gene>
    <name evidence="2" type="ORF">EXU30_19725</name>
</gene>
<name>A0A411PMC2_9GAMM</name>
<reference evidence="2 3" key="1">
    <citation type="submission" date="2019-02" db="EMBL/GenBank/DDBJ databases">
        <title>Shewanella sp. D4-2 isolated from Dokdo Island.</title>
        <authorList>
            <person name="Baek K."/>
        </authorList>
    </citation>
    <scope>NUCLEOTIDE SEQUENCE [LARGE SCALE GENOMIC DNA]</scope>
    <source>
        <strain evidence="2 3">D4-2</strain>
    </source>
</reference>
<proteinExistence type="predicted"/>
<organism evidence="2 3">
    <name type="scientific">Shewanella maritima</name>
    <dbReference type="NCBI Taxonomy" id="2520507"/>
    <lineage>
        <taxon>Bacteria</taxon>
        <taxon>Pseudomonadati</taxon>
        <taxon>Pseudomonadota</taxon>
        <taxon>Gammaproteobacteria</taxon>
        <taxon>Alteromonadales</taxon>
        <taxon>Shewanellaceae</taxon>
        <taxon>Shewanella</taxon>
    </lineage>
</organism>
<feature type="region of interest" description="Disordered" evidence="1">
    <location>
        <begin position="114"/>
        <end position="144"/>
    </location>
</feature>
<dbReference type="KEGG" id="smai:EXU30_19725"/>
<dbReference type="Proteomes" id="UP000291106">
    <property type="component" value="Chromosome"/>
</dbReference>
<protein>
    <submittedName>
        <fullName evidence="2">Uncharacterized protein</fullName>
    </submittedName>
</protein>
<sequence length="144" mass="16111">MAQVLNHREFTSGSVQHWEPDMQWAEATGATANVGLSSDEKVYASGIRNETSKPDGYKYITQAQYADGLLKARRAGWDGVDYTDARVAELKHRMYASLTHDKMLAEAKRKRIEKLQKPEAKPDDSAWSMQTGSDESIPAKLHKG</sequence>
<dbReference type="AlphaFoldDB" id="A0A411PMC2"/>
<dbReference type="EMBL" id="CP036200">
    <property type="protein sequence ID" value="QBF84655.1"/>
    <property type="molecule type" value="Genomic_DNA"/>
</dbReference>
<accession>A0A411PMC2</accession>
<evidence type="ECO:0000313" key="3">
    <source>
        <dbReference type="Proteomes" id="UP000291106"/>
    </source>
</evidence>
<evidence type="ECO:0000256" key="1">
    <source>
        <dbReference type="SAM" id="MobiDB-lite"/>
    </source>
</evidence>
<feature type="compositionally biased region" description="Basic and acidic residues" evidence="1">
    <location>
        <begin position="114"/>
        <end position="124"/>
    </location>
</feature>